<dbReference type="RefSeq" id="WP_220682682.1">
    <property type="nucleotide sequence ID" value="NZ_CP037968.1"/>
</dbReference>
<dbReference type="KEGG" id="mfk:E2N92_05450"/>
<dbReference type="EMBL" id="CP037968">
    <property type="protein sequence ID" value="QYZ78909.1"/>
    <property type="molecule type" value="Genomic_DNA"/>
</dbReference>
<dbReference type="AlphaFoldDB" id="A0A8G1A1Z2"/>
<organism evidence="2 3">
    <name type="scientific">Methanofollis formosanus</name>
    <dbReference type="NCBI Taxonomy" id="299308"/>
    <lineage>
        <taxon>Archaea</taxon>
        <taxon>Methanobacteriati</taxon>
        <taxon>Methanobacteriota</taxon>
        <taxon>Stenosarchaea group</taxon>
        <taxon>Methanomicrobia</taxon>
        <taxon>Methanomicrobiales</taxon>
        <taxon>Methanomicrobiaceae</taxon>
        <taxon>Methanofollis</taxon>
    </lineage>
</organism>
<evidence type="ECO:0000313" key="3">
    <source>
        <dbReference type="Proteomes" id="UP000826709"/>
    </source>
</evidence>
<evidence type="ECO:0000256" key="1">
    <source>
        <dbReference type="SAM" id="Phobius"/>
    </source>
</evidence>
<reference evidence="2" key="2">
    <citation type="submission" date="2019-03" db="EMBL/GenBank/DDBJ databases">
        <authorList>
            <person name="Chen S.-C."/>
            <person name="Wu S.-Y."/>
            <person name="Lai M.-C."/>
        </authorList>
    </citation>
    <scope>NUCLEOTIDE SEQUENCE</scope>
    <source>
        <strain evidence="2">ML15</strain>
    </source>
</reference>
<feature type="transmembrane region" description="Helical" evidence="1">
    <location>
        <begin position="16"/>
        <end position="37"/>
    </location>
</feature>
<accession>A0A8G1A1Z2</accession>
<keyword evidence="1" id="KW-1133">Transmembrane helix</keyword>
<keyword evidence="1" id="KW-0472">Membrane</keyword>
<evidence type="ECO:0000313" key="2">
    <source>
        <dbReference type="EMBL" id="QYZ78909.1"/>
    </source>
</evidence>
<keyword evidence="3" id="KW-1185">Reference proteome</keyword>
<gene>
    <name evidence="2" type="ORF">E2N92_05450</name>
</gene>
<protein>
    <submittedName>
        <fullName evidence="2">Uncharacterized protein</fullName>
    </submittedName>
</protein>
<sequence>MFGPRRVRLWNLFKRFVSYFVVIIISVSLTAVGAYLFPNDSVLFVEFLIAVLVASLFISCMLYSADLLDSINKFAERYSFMDITLHTISKTVTFGEISPGRQIGKVESVHDIENHMNAKYKQYLIEIMSDQHAPNVTDCKISINGERLNLSEKDAGYELNVHKTINEKNGDESFKGVACKYRVPVEIEPKGVCNLNIQYDTTAYAKGFDGKTEYIGLRINQKTEYLQIKVKLEGEIKKKYQIFKSEEIKDGERRYFEVLDASDQRMLNYENILKEKGSIPQFKSNHLLWSIYGPKVGYKYFVYFCIKKI</sequence>
<feature type="transmembrane region" description="Helical" evidence="1">
    <location>
        <begin position="43"/>
        <end position="63"/>
    </location>
</feature>
<reference evidence="2" key="1">
    <citation type="journal article" date="2005" name="Int. J. Syst. Evol. Microbiol.">
        <title>Methanofollis formosanus sp. nov., isolated from a fish pond.</title>
        <authorList>
            <person name="Wu S.Y."/>
            <person name="Chen S.C."/>
            <person name="Lai M.C."/>
        </authorList>
    </citation>
    <scope>NUCLEOTIDE SEQUENCE</scope>
    <source>
        <strain evidence="2">ML15</strain>
    </source>
</reference>
<proteinExistence type="predicted"/>
<keyword evidence="1" id="KW-0812">Transmembrane</keyword>
<dbReference type="Proteomes" id="UP000826709">
    <property type="component" value="Chromosome"/>
</dbReference>
<name>A0A8G1A1Z2_9EURY</name>